<organism evidence="2 3">
    <name type="scientific">Flavobacterium suzhouense</name>
    <dbReference type="NCBI Taxonomy" id="1529638"/>
    <lineage>
        <taxon>Bacteria</taxon>
        <taxon>Pseudomonadati</taxon>
        <taxon>Bacteroidota</taxon>
        <taxon>Flavobacteriia</taxon>
        <taxon>Flavobacteriales</taxon>
        <taxon>Flavobacteriaceae</taxon>
        <taxon>Flavobacterium</taxon>
    </lineage>
</organism>
<sequence>MKILIYTLMGLAVALIIFNVTLLDFNNLFEGNSFAAAVGIVLSLCAICALLILKISKNIEEKSRN</sequence>
<evidence type="ECO:0000313" key="3">
    <source>
        <dbReference type="Proteomes" id="UP001597480"/>
    </source>
</evidence>
<reference evidence="3" key="1">
    <citation type="journal article" date="2019" name="Int. J. Syst. Evol. Microbiol.">
        <title>The Global Catalogue of Microorganisms (GCM) 10K type strain sequencing project: providing services to taxonomists for standard genome sequencing and annotation.</title>
        <authorList>
            <consortium name="The Broad Institute Genomics Platform"/>
            <consortium name="The Broad Institute Genome Sequencing Center for Infectious Disease"/>
            <person name="Wu L."/>
            <person name="Ma J."/>
        </authorList>
    </citation>
    <scope>NUCLEOTIDE SEQUENCE [LARGE SCALE GENOMIC DNA]</scope>
    <source>
        <strain evidence="3">KCTC 42107</strain>
    </source>
</reference>
<feature type="transmembrane region" description="Helical" evidence="1">
    <location>
        <begin position="34"/>
        <end position="53"/>
    </location>
</feature>
<dbReference type="RefSeq" id="WP_114759070.1">
    <property type="nucleotide sequence ID" value="NZ_JBHUMD010000017.1"/>
</dbReference>
<keyword evidence="1" id="KW-0812">Transmembrane</keyword>
<feature type="transmembrane region" description="Helical" evidence="1">
    <location>
        <begin position="5"/>
        <end position="22"/>
    </location>
</feature>
<evidence type="ECO:0000313" key="2">
    <source>
        <dbReference type="EMBL" id="MFD2602194.1"/>
    </source>
</evidence>
<gene>
    <name evidence="2" type="ORF">ACFSR3_09020</name>
</gene>
<proteinExistence type="predicted"/>
<name>A0ABW5NTM7_9FLAO</name>
<keyword evidence="1" id="KW-1133">Transmembrane helix</keyword>
<keyword evidence="3" id="KW-1185">Reference proteome</keyword>
<accession>A0ABW5NTM7</accession>
<evidence type="ECO:0000256" key="1">
    <source>
        <dbReference type="SAM" id="Phobius"/>
    </source>
</evidence>
<comment type="caution">
    <text evidence="2">The sequence shown here is derived from an EMBL/GenBank/DDBJ whole genome shotgun (WGS) entry which is preliminary data.</text>
</comment>
<dbReference type="EMBL" id="JBHUMD010000017">
    <property type="protein sequence ID" value="MFD2602194.1"/>
    <property type="molecule type" value="Genomic_DNA"/>
</dbReference>
<dbReference type="Proteomes" id="UP001597480">
    <property type="component" value="Unassembled WGS sequence"/>
</dbReference>
<protein>
    <submittedName>
        <fullName evidence="2">Uncharacterized protein</fullName>
    </submittedName>
</protein>
<keyword evidence="1" id="KW-0472">Membrane</keyword>